<keyword evidence="6" id="KW-1185">Reference proteome</keyword>
<feature type="transmembrane region" description="Helical" evidence="2">
    <location>
        <begin position="29"/>
        <end position="48"/>
    </location>
</feature>
<dbReference type="AlphaFoldDB" id="A0A1G7MUU3"/>
<dbReference type="RefSeq" id="WP_165640118.1">
    <property type="nucleotide sequence ID" value="NZ_FNCF01000001.1"/>
</dbReference>
<feature type="domain" description="Rhamnogalacturonase A/B/Epimerase-like pectate lyase" evidence="3">
    <location>
        <begin position="67"/>
        <end position="126"/>
    </location>
</feature>
<dbReference type="InterPro" id="IPR011050">
    <property type="entry name" value="Pectin_lyase_fold/virulence"/>
</dbReference>
<organism evidence="5 6">
    <name type="scientific">Klenkia brasiliensis</name>
    <dbReference type="NCBI Taxonomy" id="333142"/>
    <lineage>
        <taxon>Bacteria</taxon>
        <taxon>Bacillati</taxon>
        <taxon>Actinomycetota</taxon>
        <taxon>Actinomycetes</taxon>
        <taxon>Geodermatophilales</taxon>
        <taxon>Geodermatophilaceae</taxon>
        <taxon>Klenkia</taxon>
    </lineage>
</organism>
<feature type="region of interest" description="Disordered" evidence="1">
    <location>
        <begin position="388"/>
        <end position="416"/>
    </location>
</feature>
<keyword evidence="2" id="KW-0812">Transmembrane</keyword>
<protein>
    <submittedName>
        <fullName evidence="5">Pectate lyase superfamily protein</fullName>
    </submittedName>
</protein>
<feature type="region of interest" description="Disordered" evidence="1">
    <location>
        <begin position="1"/>
        <end position="24"/>
    </location>
</feature>
<gene>
    <name evidence="5" type="ORF">SAMN05660324_0790</name>
</gene>
<dbReference type="GO" id="GO:0016829">
    <property type="term" value="F:lyase activity"/>
    <property type="evidence" value="ECO:0007669"/>
    <property type="project" value="UniProtKB-KW"/>
</dbReference>
<dbReference type="SUPFAM" id="SSF51126">
    <property type="entry name" value="Pectin lyase-like"/>
    <property type="match status" value="1"/>
</dbReference>
<evidence type="ECO:0000313" key="6">
    <source>
        <dbReference type="Proteomes" id="UP000198863"/>
    </source>
</evidence>
<dbReference type="Pfam" id="PF13229">
    <property type="entry name" value="Beta_helix"/>
    <property type="match status" value="1"/>
</dbReference>
<dbReference type="Gene3D" id="2.160.20.10">
    <property type="entry name" value="Single-stranded right-handed beta-helix, Pectin lyase-like"/>
    <property type="match status" value="1"/>
</dbReference>
<dbReference type="InterPro" id="IPR039448">
    <property type="entry name" value="Beta_helix"/>
</dbReference>
<accession>A0A1G7MUU3</accession>
<evidence type="ECO:0000259" key="3">
    <source>
        <dbReference type="Pfam" id="PF12708"/>
    </source>
</evidence>
<dbReference type="InterPro" id="IPR012334">
    <property type="entry name" value="Pectin_lyas_fold"/>
</dbReference>
<evidence type="ECO:0000256" key="2">
    <source>
        <dbReference type="SAM" id="Phobius"/>
    </source>
</evidence>
<evidence type="ECO:0000259" key="4">
    <source>
        <dbReference type="Pfam" id="PF13229"/>
    </source>
</evidence>
<feature type="compositionally biased region" description="Basic and acidic residues" evidence="1">
    <location>
        <begin position="405"/>
        <end position="416"/>
    </location>
</feature>
<keyword evidence="2" id="KW-1133">Transmembrane helix</keyword>
<dbReference type="EMBL" id="FNCF01000001">
    <property type="protein sequence ID" value="SDF65533.1"/>
    <property type="molecule type" value="Genomic_DNA"/>
</dbReference>
<dbReference type="SMART" id="SM00710">
    <property type="entry name" value="PbH1"/>
    <property type="match status" value="5"/>
</dbReference>
<dbReference type="InterPro" id="IPR006626">
    <property type="entry name" value="PbH1"/>
</dbReference>
<sequence>MAATGSSTAPPQDAPPEQAPPTRRRRGPLIAAAVVVLLVAAGLVWWLTGRGGSGDPDQAAYDPADAVRVEDYGAVGDGRTDDTAAVQEAFDAVRPGGAVLLAEGRTYAVDDVLTLSVPGAVLTGGGTLLSTDEERSALKVAADDVVVQDVRLTIEETSRRFDAFEQQRLWLDGHSGVVVRDVSVEGSAAAGIYVYGTRDFVLDGVQVSGTRADGVHITAGASDGEVLAPQVRDVGDDGVAVVSYAQDGDPCARIRVVSPVVDGTDARGISVVGGTDVTYTDITVSDTAAAGVYVAAEGSYDTTSVDGVRVEGGSVTDANTDEGIDHGAVLVYSGADGRSVDDVTVSDLEVSDTRPSASRWLGVVVDAGSVGGISLTDLALDGDGPDSVYGTNDDDADVTMTGITRDGDDVADREGN</sequence>
<dbReference type="Pfam" id="PF12708">
    <property type="entry name" value="Pect-lyase_RHGA_epim"/>
    <property type="match status" value="1"/>
</dbReference>
<name>A0A1G7MUU3_9ACTN</name>
<keyword evidence="5" id="KW-0456">Lyase</keyword>
<evidence type="ECO:0000313" key="5">
    <source>
        <dbReference type="EMBL" id="SDF65533.1"/>
    </source>
</evidence>
<feature type="domain" description="Right handed beta helix" evidence="4">
    <location>
        <begin position="171"/>
        <end position="303"/>
    </location>
</feature>
<proteinExistence type="predicted"/>
<keyword evidence="2" id="KW-0472">Membrane</keyword>
<reference evidence="6" key="1">
    <citation type="submission" date="2016-10" db="EMBL/GenBank/DDBJ databases">
        <authorList>
            <person name="Varghese N."/>
            <person name="Submissions S."/>
        </authorList>
    </citation>
    <scope>NUCLEOTIDE SEQUENCE [LARGE SCALE GENOMIC DNA]</scope>
    <source>
        <strain evidence="6">DSM 44526</strain>
    </source>
</reference>
<evidence type="ECO:0000256" key="1">
    <source>
        <dbReference type="SAM" id="MobiDB-lite"/>
    </source>
</evidence>
<dbReference type="InterPro" id="IPR024535">
    <property type="entry name" value="RHGA/B-epi-like_pectate_lyase"/>
</dbReference>
<dbReference type="Proteomes" id="UP000198863">
    <property type="component" value="Unassembled WGS sequence"/>
</dbReference>